<evidence type="ECO:0000313" key="2">
    <source>
        <dbReference type="EMBL" id="BDI06920.1"/>
    </source>
</evidence>
<dbReference type="Proteomes" id="UP001057498">
    <property type="component" value="Chromosome"/>
</dbReference>
<accession>A0ABN6PNW3</accession>
<gene>
    <name evidence="2" type="ORF">CATMQ487_38900</name>
</gene>
<dbReference type="Gene3D" id="3.40.50.10140">
    <property type="entry name" value="Toll/interleukin-1 receptor homology (TIR) domain"/>
    <property type="match status" value="1"/>
</dbReference>
<evidence type="ECO:0000313" key="3">
    <source>
        <dbReference type="Proteomes" id="UP001057498"/>
    </source>
</evidence>
<evidence type="ECO:0000259" key="1">
    <source>
        <dbReference type="Pfam" id="PF13676"/>
    </source>
</evidence>
<organism evidence="2 3">
    <name type="scientific">Sphaerotilus microaerophilus</name>
    <dbReference type="NCBI Taxonomy" id="2914710"/>
    <lineage>
        <taxon>Bacteria</taxon>
        <taxon>Pseudomonadati</taxon>
        <taxon>Pseudomonadota</taxon>
        <taxon>Betaproteobacteria</taxon>
        <taxon>Burkholderiales</taxon>
        <taxon>Sphaerotilaceae</taxon>
        <taxon>Sphaerotilus</taxon>
    </lineage>
</organism>
<sequence length="320" mass="34935">MAADVFLSHKSDDKPRIQPLLDGLLAAGLSVWWDRDTPGGALWRRTIEAELDEARCVLVCWSEASVASEWVLEEAERAKARGVLLPVRIDAVEAPFGFAGRQVLDLVGWRGDLADPRWERLLAQVRAVVEGRAPPPPPPPPSRARWPRWAAAGGMALALAAGLGWQQRADPAEGAAWQALVGKEAAGQALQRADWQGYLQRFGQGRHADEARKRFAACRDEPVVSWQRQDDRLPLAVPAERGATEAAARAALAPVLADEAQRACAPYAKDPERHRLLGSQADPAGVRCERRSDGAWRCGFDGQVTCALELRSTTTREVCP</sequence>
<reference evidence="2" key="1">
    <citation type="submission" date="2022-04" db="EMBL/GenBank/DDBJ databases">
        <title>Whole genome sequence of Sphaerotilus sp. FB-5.</title>
        <authorList>
            <person name="Takeda M."/>
            <person name="Narihara S."/>
            <person name="Akimoto M."/>
            <person name="Akimoto R."/>
            <person name="Nishiyashiki S."/>
            <person name="Murakami T."/>
        </authorList>
    </citation>
    <scope>NUCLEOTIDE SEQUENCE</scope>
    <source>
        <strain evidence="2">FB-5</strain>
    </source>
</reference>
<dbReference type="RefSeq" id="WP_251970157.1">
    <property type="nucleotide sequence ID" value="NZ_AP025730.1"/>
</dbReference>
<keyword evidence="3" id="KW-1185">Reference proteome</keyword>
<feature type="domain" description="TIR" evidence="1">
    <location>
        <begin position="5"/>
        <end position="111"/>
    </location>
</feature>
<proteinExistence type="predicted"/>
<dbReference type="InterPro" id="IPR035897">
    <property type="entry name" value="Toll_tir_struct_dom_sf"/>
</dbReference>
<name>A0ABN6PNW3_9BURK</name>
<dbReference type="EMBL" id="AP025730">
    <property type="protein sequence ID" value="BDI06920.1"/>
    <property type="molecule type" value="Genomic_DNA"/>
</dbReference>
<protein>
    <recommendedName>
        <fullName evidence="1">TIR domain-containing protein</fullName>
    </recommendedName>
</protein>
<dbReference type="Pfam" id="PF13676">
    <property type="entry name" value="TIR_2"/>
    <property type="match status" value="1"/>
</dbReference>
<dbReference type="SUPFAM" id="SSF52200">
    <property type="entry name" value="Toll/Interleukin receptor TIR domain"/>
    <property type="match status" value="1"/>
</dbReference>
<dbReference type="InterPro" id="IPR000157">
    <property type="entry name" value="TIR_dom"/>
</dbReference>